<dbReference type="PANTHER" id="PTHR15192">
    <property type="entry name" value="PROTEIN CBG05349"/>
    <property type="match status" value="1"/>
</dbReference>
<keyword evidence="2" id="KW-1185">Reference proteome</keyword>
<dbReference type="PANTHER" id="PTHR15192:SF8">
    <property type="entry name" value="FAD_NAD(P)-BINDING DOMAIN-CONTAINING PROTEIN"/>
    <property type="match status" value="1"/>
</dbReference>
<evidence type="ECO:0000313" key="2">
    <source>
        <dbReference type="Proteomes" id="UP001152320"/>
    </source>
</evidence>
<dbReference type="Pfam" id="PF13738">
    <property type="entry name" value="Pyr_redox_3"/>
    <property type="match status" value="1"/>
</dbReference>
<accession>A0A9Q1CCG4</accession>
<reference evidence="1" key="1">
    <citation type="submission" date="2021-10" db="EMBL/GenBank/DDBJ databases">
        <title>Tropical sea cucumber genome reveals ecological adaptation and Cuvierian tubules defense mechanism.</title>
        <authorList>
            <person name="Chen T."/>
        </authorList>
    </citation>
    <scope>NUCLEOTIDE SEQUENCE</scope>
    <source>
        <strain evidence="1">Nanhai2018</strain>
        <tissue evidence="1">Muscle</tissue>
    </source>
</reference>
<dbReference type="InterPro" id="IPR029731">
    <property type="entry name" value="OSGIN1/2"/>
</dbReference>
<proteinExistence type="predicted"/>
<gene>
    <name evidence="1" type="ORF">HOLleu_13424</name>
</gene>
<name>A0A9Q1CCG4_HOLLE</name>
<dbReference type="InterPro" id="IPR036188">
    <property type="entry name" value="FAD/NAD-bd_sf"/>
</dbReference>
<dbReference type="SUPFAM" id="SSF51905">
    <property type="entry name" value="FAD/NAD(P)-binding domain"/>
    <property type="match status" value="2"/>
</dbReference>
<dbReference type="AlphaFoldDB" id="A0A9Q1CCG4"/>
<comment type="caution">
    <text evidence="1">The sequence shown here is derived from an EMBL/GenBank/DDBJ whole genome shotgun (WGS) entry which is preliminary data.</text>
</comment>
<dbReference type="Gene3D" id="3.50.50.60">
    <property type="entry name" value="FAD/NAD(P)-binding domain"/>
    <property type="match status" value="1"/>
</dbReference>
<organism evidence="1 2">
    <name type="scientific">Holothuria leucospilota</name>
    <name type="common">Black long sea cucumber</name>
    <name type="synonym">Mertensiothuria leucospilota</name>
    <dbReference type="NCBI Taxonomy" id="206669"/>
    <lineage>
        <taxon>Eukaryota</taxon>
        <taxon>Metazoa</taxon>
        <taxon>Echinodermata</taxon>
        <taxon>Eleutherozoa</taxon>
        <taxon>Echinozoa</taxon>
        <taxon>Holothuroidea</taxon>
        <taxon>Aspidochirotacea</taxon>
        <taxon>Aspidochirotida</taxon>
        <taxon>Holothuriidae</taxon>
        <taxon>Holothuria</taxon>
    </lineage>
</organism>
<dbReference type="EMBL" id="JAIZAY010000005">
    <property type="protein sequence ID" value="KAJ8042385.1"/>
    <property type="molecule type" value="Genomic_DNA"/>
</dbReference>
<dbReference type="OrthoDB" id="412005at2759"/>
<evidence type="ECO:0000313" key="1">
    <source>
        <dbReference type="EMBL" id="KAJ8042385.1"/>
    </source>
</evidence>
<sequence length="510" mass="56276">MAGKHGTEHMGQCERCRADHPYSPVVIVGNGPSAMCLSYFLSGRWPYYNGLGHPNEYLHDRLKDNTEKSLIEQDLQYLSSGLEGRSRHPVALLFDTLQHPNADQGDRVPSRMEFKHHQDKSIPHVVLGSGLPGGAWWDLDASVLTLSLGCWMELPGQDFKDWIANFRSKNESHSPLSVNQMDRATLGEVARYYQSYVKEKNLEKYFLSHTLVTSVQRLEGKRIVNSESGERETTCKKCFGLEGENLFEVKGIHRNVSCDCCKTFSILTKNVVVATGMLGRPNKLGVEGEDLNFVKGKVQDLEAAIQGGDLGCACSRVIVVGAGLSAADAVQCCRNANIPVVHIFRRKASDPQIALARLPKAVYPEYHEILELMKGIKKDDKYTPLAEHVVEKFQSDHKVTVTGPQGSHTLQVSMAAVLIGSQPNLSFLPKEGRCMGFHKDQPISYKTNPLAVNPFTMEVIDEPGLFAMGPLVGDNFVRFSLGGALAITQHLVSKGLVDKQTKNIESVASC</sequence>
<protein>
    <submittedName>
        <fullName evidence="1">Oxidative stress-induced growth inhibitor 2</fullName>
    </submittedName>
</protein>
<dbReference type="Proteomes" id="UP001152320">
    <property type="component" value="Chromosome 5"/>
</dbReference>